<dbReference type="InterPro" id="IPR011545">
    <property type="entry name" value="DEAD/DEAH_box_helicase_dom"/>
</dbReference>
<keyword evidence="5" id="KW-0067">ATP-binding</keyword>
<dbReference type="Pfam" id="PF17191">
    <property type="entry name" value="RecG_wedge"/>
    <property type="match status" value="1"/>
</dbReference>
<evidence type="ECO:0000256" key="6">
    <source>
        <dbReference type="ARBA" id="ARBA00023125"/>
    </source>
</evidence>
<dbReference type="Pfam" id="PF00271">
    <property type="entry name" value="Helicase_C"/>
    <property type="match status" value="1"/>
</dbReference>
<dbReference type="InterPro" id="IPR001650">
    <property type="entry name" value="Helicase_C-like"/>
</dbReference>
<gene>
    <name evidence="11" type="ORF">A3D49_00975</name>
</gene>
<comment type="caution">
    <text evidence="11">The sequence shown here is derived from an EMBL/GenBank/DDBJ whole genome shotgun (WGS) entry which is preliminary data.</text>
</comment>
<dbReference type="GO" id="GO:0006281">
    <property type="term" value="P:DNA repair"/>
    <property type="evidence" value="ECO:0007669"/>
    <property type="project" value="UniProtKB-KW"/>
</dbReference>
<keyword evidence="1" id="KW-0547">Nucleotide-binding</keyword>
<feature type="domain" description="Helicase ATP-binding" evidence="9">
    <location>
        <begin position="278"/>
        <end position="468"/>
    </location>
</feature>
<evidence type="ECO:0000313" key="12">
    <source>
        <dbReference type="Proteomes" id="UP000177279"/>
    </source>
</evidence>
<dbReference type="Pfam" id="PF19833">
    <property type="entry name" value="RecG_dom3_C"/>
    <property type="match status" value="1"/>
</dbReference>
<dbReference type="GO" id="GO:0016787">
    <property type="term" value="F:hydrolase activity"/>
    <property type="evidence" value="ECO:0007669"/>
    <property type="project" value="UniProtKB-KW"/>
</dbReference>
<organism evidence="11 12">
    <name type="scientific">Candidatus Zambryskibacteria bacterium RIFCSPHIGHO2_02_FULL_43_37</name>
    <dbReference type="NCBI Taxonomy" id="1802749"/>
    <lineage>
        <taxon>Bacteria</taxon>
        <taxon>Candidatus Zambryskiibacteriota</taxon>
    </lineage>
</organism>
<dbReference type="SMART" id="SM00487">
    <property type="entry name" value="DEXDc"/>
    <property type="match status" value="1"/>
</dbReference>
<evidence type="ECO:0000256" key="1">
    <source>
        <dbReference type="ARBA" id="ARBA00022741"/>
    </source>
</evidence>
<evidence type="ECO:0000256" key="2">
    <source>
        <dbReference type="ARBA" id="ARBA00022763"/>
    </source>
</evidence>
<dbReference type="AlphaFoldDB" id="A0A1G2THC5"/>
<evidence type="ECO:0000259" key="9">
    <source>
        <dbReference type="PROSITE" id="PS51192"/>
    </source>
</evidence>
<dbReference type="PROSITE" id="PS51192">
    <property type="entry name" value="HELICASE_ATP_BIND_1"/>
    <property type="match status" value="1"/>
</dbReference>
<evidence type="ECO:0000313" key="11">
    <source>
        <dbReference type="EMBL" id="OHA96602.1"/>
    </source>
</evidence>
<dbReference type="Gene3D" id="2.40.50.140">
    <property type="entry name" value="Nucleic acid-binding proteins"/>
    <property type="match status" value="1"/>
</dbReference>
<evidence type="ECO:0000256" key="3">
    <source>
        <dbReference type="ARBA" id="ARBA00022801"/>
    </source>
</evidence>
<dbReference type="InterPro" id="IPR012340">
    <property type="entry name" value="NA-bd_OB-fold"/>
</dbReference>
<dbReference type="GO" id="GO:0003678">
    <property type="term" value="F:DNA helicase activity"/>
    <property type="evidence" value="ECO:0007669"/>
    <property type="project" value="TreeGrafter"/>
</dbReference>
<keyword evidence="4" id="KW-0347">Helicase</keyword>
<dbReference type="Proteomes" id="UP000177279">
    <property type="component" value="Unassembled WGS sequence"/>
</dbReference>
<dbReference type="SMART" id="SM00490">
    <property type="entry name" value="HELICc"/>
    <property type="match status" value="1"/>
</dbReference>
<dbReference type="EMBL" id="MHVS01000005">
    <property type="protein sequence ID" value="OHA96602.1"/>
    <property type="molecule type" value="Genomic_DNA"/>
</dbReference>
<reference evidence="11 12" key="1">
    <citation type="journal article" date="2016" name="Nat. Commun.">
        <title>Thousands of microbial genomes shed light on interconnected biogeochemical processes in an aquifer system.</title>
        <authorList>
            <person name="Anantharaman K."/>
            <person name="Brown C.T."/>
            <person name="Hug L.A."/>
            <person name="Sharon I."/>
            <person name="Castelle C.J."/>
            <person name="Probst A.J."/>
            <person name="Thomas B.C."/>
            <person name="Singh A."/>
            <person name="Wilkins M.J."/>
            <person name="Karaoz U."/>
            <person name="Brodie E.L."/>
            <person name="Williams K.H."/>
            <person name="Hubbard S.S."/>
            <person name="Banfield J.F."/>
        </authorList>
    </citation>
    <scope>NUCLEOTIDE SEQUENCE [LARGE SCALE GENOMIC DNA]</scope>
</reference>
<dbReference type="InterPro" id="IPR045562">
    <property type="entry name" value="RecG_dom3_C"/>
</dbReference>
<dbReference type="GO" id="GO:0003677">
    <property type="term" value="F:DNA binding"/>
    <property type="evidence" value="ECO:0007669"/>
    <property type="project" value="UniProtKB-KW"/>
</dbReference>
<keyword evidence="2" id="KW-0227">DNA damage</keyword>
<dbReference type="InterPro" id="IPR014001">
    <property type="entry name" value="Helicase_ATP-bd"/>
</dbReference>
<dbReference type="NCBIfam" id="NF008168">
    <property type="entry name" value="PRK10917.2-2"/>
    <property type="match status" value="1"/>
</dbReference>
<dbReference type="InterPro" id="IPR047112">
    <property type="entry name" value="RecG/Mfd"/>
</dbReference>
<evidence type="ECO:0000256" key="4">
    <source>
        <dbReference type="ARBA" id="ARBA00022806"/>
    </source>
</evidence>
<sequence length="718" mass="80730">MQLGDNLIEHFRLHADQERALRKLKIETVGDLLCHFPVRYGDTAEVRGISDLKMGETAVIFGTISGLKVKKAWRRKIPMAEASVSDTTGSIKIIWFHQAYLAKMFGENSHVRVEGKVSVRHLPAGRQELYFSNPKIEPAPDLFNQAEHTLYPVYRETRGLTSNWLYHAVKKILPKLEPPQDPLPEEIIEKYHLPNLKTALVWIHTPKNPNDALAARKRFAFEEIFMIQLERQQARAESRKKAAFIIEKKAEDMEPFIKRFPFTATEAQKKAVAHILEDFRKGHPMSRLLEGDVGSGKTAVAATAAYAVATSRPKNQNFGTLQTAYMAPTEILARQHFESFIKYFSEIPSPRGNLSINIGLITGSGCRKFPSKINPNGWTDISRSQLLKWAASGEIAVLVGTHALIQKSVKFKHLALAIVDEQHRFGTAQRQKLVNKHEAVPHLLSMTATPIPRTLALTLYGDLDLTLLDEMPAGRKKIITEIVTLAQRNSAYEKIREELKTGRQLFVICPRIDEPDPTKELAVQAKSVKKEAERLKKEIFPEYEIGILHSKMKPAEKEKVMNDFKNKKLDILTATSVVEVGVNVENASLIVIEGAERFGLAQLHQLRGRVLRGTHQPYCFVFSESSSSKTLERLNALKTAKNGFELAEFDLAQRGAGELAGTKQWGLSDLGMEAVKNIKMVEAARAEAALIIEKDSHLSRFPLLAERLSSNSQKIHFE</sequence>
<evidence type="ECO:0000256" key="7">
    <source>
        <dbReference type="ARBA" id="ARBA00023204"/>
    </source>
</evidence>
<evidence type="ECO:0000259" key="10">
    <source>
        <dbReference type="PROSITE" id="PS51194"/>
    </source>
</evidence>
<dbReference type="SUPFAM" id="SSF50249">
    <property type="entry name" value="Nucleic acid-binding proteins"/>
    <property type="match status" value="1"/>
</dbReference>
<dbReference type="Gene3D" id="3.40.50.300">
    <property type="entry name" value="P-loop containing nucleotide triphosphate hydrolases"/>
    <property type="match status" value="2"/>
</dbReference>
<protein>
    <recommendedName>
        <fullName evidence="8">Probable DNA 3'-5' helicase RecG</fullName>
    </recommendedName>
</protein>
<dbReference type="InterPro" id="IPR033454">
    <property type="entry name" value="RecG_wedge"/>
</dbReference>
<accession>A0A1G2THC5</accession>
<keyword evidence="7" id="KW-0234">DNA repair</keyword>
<keyword evidence="6" id="KW-0238">DNA-binding</keyword>
<name>A0A1G2THC5_9BACT</name>
<feature type="domain" description="Helicase C-terminal" evidence="10">
    <location>
        <begin position="487"/>
        <end position="652"/>
    </location>
</feature>
<evidence type="ECO:0000256" key="5">
    <source>
        <dbReference type="ARBA" id="ARBA00022840"/>
    </source>
</evidence>
<dbReference type="GO" id="GO:0005524">
    <property type="term" value="F:ATP binding"/>
    <property type="evidence" value="ECO:0007669"/>
    <property type="project" value="UniProtKB-KW"/>
</dbReference>
<dbReference type="CDD" id="cd04488">
    <property type="entry name" value="RecG_wedge_OBF"/>
    <property type="match status" value="1"/>
</dbReference>
<dbReference type="SUPFAM" id="SSF52540">
    <property type="entry name" value="P-loop containing nucleoside triphosphate hydrolases"/>
    <property type="match status" value="2"/>
</dbReference>
<keyword evidence="3" id="KW-0378">Hydrolase</keyword>
<dbReference type="Pfam" id="PF00270">
    <property type="entry name" value="DEAD"/>
    <property type="match status" value="1"/>
</dbReference>
<dbReference type="PANTHER" id="PTHR47964:SF1">
    <property type="entry name" value="ATP-DEPENDENT DNA HELICASE HOMOLOG RECG, CHLOROPLASTIC"/>
    <property type="match status" value="1"/>
</dbReference>
<proteinExistence type="predicted"/>
<evidence type="ECO:0000256" key="8">
    <source>
        <dbReference type="ARBA" id="ARBA00049819"/>
    </source>
</evidence>
<dbReference type="PROSITE" id="PS51194">
    <property type="entry name" value="HELICASE_CTER"/>
    <property type="match status" value="1"/>
</dbReference>
<dbReference type="PANTHER" id="PTHR47964">
    <property type="entry name" value="ATP-DEPENDENT DNA HELICASE HOMOLOG RECG, CHLOROPLASTIC"/>
    <property type="match status" value="1"/>
</dbReference>
<dbReference type="InterPro" id="IPR027417">
    <property type="entry name" value="P-loop_NTPase"/>
</dbReference>